<organism evidence="2 3">
    <name type="scientific">Bradyrhizobium elkanii</name>
    <dbReference type="NCBI Taxonomy" id="29448"/>
    <lineage>
        <taxon>Bacteria</taxon>
        <taxon>Pseudomonadati</taxon>
        <taxon>Pseudomonadota</taxon>
        <taxon>Alphaproteobacteria</taxon>
        <taxon>Hyphomicrobiales</taxon>
        <taxon>Nitrobacteraceae</taxon>
        <taxon>Bradyrhizobium</taxon>
    </lineage>
</organism>
<accession>A0A8I1YGP1</accession>
<sequence>MAGNDNLARLDDVCWFRSNSNHPARLDPGGWSRAPTHRSFRPAAAKPSHILSGKQSGERARARSRKEIAGVTVGTISGYARFQIDPIT</sequence>
<feature type="compositionally biased region" description="Basic and acidic residues" evidence="1">
    <location>
        <begin position="56"/>
        <end position="65"/>
    </location>
</feature>
<feature type="region of interest" description="Disordered" evidence="1">
    <location>
        <begin position="25"/>
        <end position="65"/>
    </location>
</feature>
<evidence type="ECO:0000313" key="3">
    <source>
        <dbReference type="Proteomes" id="UP000673383"/>
    </source>
</evidence>
<protein>
    <submittedName>
        <fullName evidence="2">Uncharacterized protein</fullName>
    </submittedName>
</protein>
<evidence type="ECO:0000256" key="1">
    <source>
        <dbReference type="SAM" id="MobiDB-lite"/>
    </source>
</evidence>
<gene>
    <name evidence="2" type="ORF">JOH49_009586</name>
</gene>
<dbReference type="AlphaFoldDB" id="A0A8I1YGP1"/>
<reference evidence="2" key="1">
    <citation type="submission" date="2021-02" db="EMBL/GenBank/DDBJ databases">
        <title>Genomic Encyclopedia of Type Strains, Phase IV (KMG-V): Genome sequencing to study the core and pangenomes of soil and plant-associated prokaryotes.</title>
        <authorList>
            <person name="Whitman W."/>
        </authorList>
    </citation>
    <scope>NUCLEOTIDE SEQUENCE</scope>
    <source>
        <strain evidence="2">USDA 406</strain>
    </source>
</reference>
<comment type="caution">
    <text evidence="2">The sequence shown here is derived from an EMBL/GenBank/DDBJ whole genome shotgun (WGS) entry which is preliminary data.</text>
</comment>
<dbReference type="Proteomes" id="UP000673383">
    <property type="component" value="Unassembled WGS sequence"/>
</dbReference>
<dbReference type="EMBL" id="JAFICZ010000001">
    <property type="protein sequence ID" value="MBP1299833.1"/>
    <property type="molecule type" value="Genomic_DNA"/>
</dbReference>
<evidence type="ECO:0000313" key="2">
    <source>
        <dbReference type="EMBL" id="MBP1299833.1"/>
    </source>
</evidence>
<name>A0A8I1YGP1_BRAEL</name>
<proteinExistence type="predicted"/>